<sequence length="105" mass="12644">MNLLYIPSLYFYIYLVIGLIVGYWFISKELTERVQQEMQEQDPAEKDEEMSTAREDLYQSLHNLYLVIGQKGVIAIIYILFMLFWLPMWLVITWKRLFLNKIKGD</sequence>
<keyword evidence="1" id="KW-0812">Transmembrane</keyword>
<dbReference type="Proteomes" id="UP000308114">
    <property type="component" value="Unassembled WGS sequence"/>
</dbReference>
<evidence type="ECO:0000313" key="2">
    <source>
        <dbReference type="EMBL" id="TKH43238.1"/>
    </source>
</evidence>
<gene>
    <name evidence="2" type="ORF">C1I60_17150</name>
</gene>
<comment type="caution">
    <text evidence="2">The sequence shown here is derived from an EMBL/GenBank/DDBJ whole genome shotgun (WGS) entry which is preliminary data.</text>
</comment>
<protein>
    <submittedName>
        <fullName evidence="2">Uncharacterized protein</fullName>
    </submittedName>
</protein>
<organism evidence="2 3">
    <name type="scientific">Paenibacillus terrae</name>
    <dbReference type="NCBI Taxonomy" id="159743"/>
    <lineage>
        <taxon>Bacteria</taxon>
        <taxon>Bacillati</taxon>
        <taxon>Bacillota</taxon>
        <taxon>Bacilli</taxon>
        <taxon>Bacillales</taxon>
        <taxon>Paenibacillaceae</taxon>
        <taxon>Paenibacillus</taxon>
    </lineage>
</organism>
<evidence type="ECO:0000256" key="1">
    <source>
        <dbReference type="SAM" id="Phobius"/>
    </source>
</evidence>
<evidence type="ECO:0000313" key="3">
    <source>
        <dbReference type="Proteomes" id="UP000308114"/>
    </source>
</evidence>
<dbReference type="AlphaFoldDB" id="A0A4U2Q1K8"/>
<dbReference type="EMBL" id="PNXQ01000014">
    <property type="protein sequence ID" value="TKH43238.1"/>
    <property type="molecule type" value="Genomic_DNA"/>
</dbReference>
<name>A0A4U2Q1K8_9BACL</name>
<dbReference type="RefSeq" id="WP_137062805.1">
    <property type="nucleotide sequence ID" value="NZ_PNXQ01000014.1"/>
</dbReference>
<reference evidence="2 3" key="1">
    <citation type="submission" date="2018-01" db="EMBL/GenBank/DDBJ databases">
        <title>Bacillales members from the olive rhizosphere are effective biological control agents against Verticillium dahliae.</title>
        <authorList>
            <person name="Gomez-Lama C."/>
            <person name="Legarda G."/>
            <person name="Ruano-Rosa D."/>
            <person name="Pizarro-Tobias P."/>
            <person name="Valverde-Corredor A."/>
            <person name="Niqui J.L."/>
            <person name="Trivino J.C."/>
            <person name="Roca A."/>
            <person name="Mercado-Blanco J."/>
        </authorList>
    </citation>
    <scope>NUCLEOTIDE SEQUENCE [LARGE SCALE GENOMIC DNA]</scope>
    <source>
        <strain evidence="2 3">PIC167</strain>
    </source>
</reference>
<accession>A0A4U2Q1K8</accession>
<feature type="transmembrane region" description="Helical" evidence="1">
    <location>
        <begin position="9"/>
        <end position="26"/>
    </location>
</feature>
<proteinExistence type="predicted"/>
<keyword evidence="1" id="KW-1133">Transmembrane helix</keyword>
<feature type="transmembrane region" description="Helical" evidence="1">
    <location>
        <begin position="73"/>
        <end position="94"/>
    </location>
</feature>
<keyword evidence="1" id="KW-0472">Membrane</keyword>